<reference evidence="1" key="1">
    <citation type="submission" date="2018-06" db="EMBL/GenBank/DDBJ databases">
        <authorList>
            <person name="Zhirakovskaya E."/>
        </authorList>
    </citation>
    <scope>NUCLEOTIDE SEQUENCE</scope>
</reference>
<dbReference type="AlphaFoldDB" id="A0A3B0SNS2"/>
<proteinExistence type="predicted"/>
<sequence length="295" mass="30895">MKGTTIRLVLVAVGIAVAAVVVAVFNTGTSAPQPTALDVPVVDPTSTRELTWGGGSGEYGATPDIRDIPDYTHIAVQATVIDVAPSQFNTPTGELPSAPFNRDRDRRGFLGLHAVTPVTIRIDAVLGTNPQGDLALKPGDTVIVNVPGGAVTIPFRQDLWEGMGLIGDLAEPLEPGQDPNDLLLPITKGVPPGVVLDEGAEVILFLTFQTDYDAVTNDWEVVQGTPRLVIVNSTTGAFGIDATGVMKPLSQRNTAQSIDKATVLDLAKSLDTMTQPPIELDLLGRNPPAANAPSS</sequence>
<organism evidence="1">
    <name type="scientific">hydrothermal vent metagenome</name>
    <dbReference type="NCBI Taxonomy" id="652676"/>
    <lineage>
        <taxon>unclassified sequences</taxon>
        <taxon>metagenomes</taxon>
        <taxon>ecological metagenomes</taxon>
    </lineage>
</organism>
<gene>
    <name evidence="1" type="ORF">MNBD_ACTINO02-2608</name>
</gene>
<accession>A0A3B0SNS2</accession>
<dbReference type="EMBL" id="UOEK01000101">
    <property type="protein sequence ID" value="VAV96505.1"/>
    <property type="molecule type" value="Genomic_DNA"/>
</dbReference>
<protein>
    <submittedName>
        <fullName evidence="1">Uncharacterized protein</fullName>
    </submittedName>
</protein>
<evidence type="ECO:0000313" key="1">
    <source>
        <dbReference type="EMBL" id="VAV96505.1"/>
    </source>
</evidence>
<name>A0A3B0SNS2_9ZZZZ</name>